<sequence length="85" mass="9937">MENLINLLNNNIGQGLTISEVNGGEKVFDDIKYEDTEEYIRIIGYEEYGQDDYIINKKDIIDIKNDTCNISVFTKDKEIIIEDWK</sequence>
<dbReference type="RefSeq" id="WP_030032091.1">
    <property type="nucleotide sequence ID" value="NZ_BA000058.1"/>
</dbReference>
<dbReference type="HOGENOM" id="CLU_2506827_0_0_9"/>
<dbReference type="AlphaFoldDB" id="A0A060N607"/>
<organism evidence="1">
    <name type="scientific">Clostridium botulinum B str. Osaka05</name>
    <dbReference type="NCBI Taxonomy" id="1407017"/>
    <lineage>
        <taxon>Bacteria</taxon>
        <taxon>Bacillati</taxon>
        <taxon>Bacillota</taxon>
        <taxon>Clostridia</taxon>
        <taxon>Eubacteriales</taxon>
        <taxon>Clostridiaceae</taxon>
        <taxon>Clostridium</taxon>
    </lineage>
</organism>
<gene>
    <name evidence="1" type="ORF">CBO05P1_276</name>
</gene>
<dbReference type="EMBL" id="BA000058">
    <property type="protein sequence ID" value="BAO04995.1"/>
    <property type="molecule type" value="Genomic_DNA"/>
</dbReference>
<reference evidence="1" key="1">
    <citation type="submission" date="2013-10" db="EMBL/GenBank/DDBJ databases">
        <title>Draft genome sequence of Clostridium botulinum type B strain Osaka05.</title>
        <authorList>
            <person name="Sakaguchi Y."/>
            <person name="Hosomi K."/>
            <person name="Uchiyama J."/>
            <person name="Ogura Y."/>
            <person name="Sakaguchi M."/>
            <person name="Kohda T."/>
            <person name="Mukamoto M."/>
            <person name="Misawa N."/>
            <person name="Matsuzaki S."/>
            <person name="Hayashi T."/>
            <person name="Kozaki S."/>
        </authorList>
    </citation>
    <scope>NUCLEOTIDE SEQUENCE</scope>
    <source>
        <strain evidence="1">Osaka05</strain>
    </source>
</reference>
<proteinExistence type="predicted"/>
<evidence type="ECO:0000313" key="1">
    <source>
        <dbReference type="EMBL" id="BAO04995.1"/>
    </source>
</evidence>
<dbReference type="Proteomes" id="UP000054164">
    <property type="component" value="Unassembled WGS sequence"/>
</dbReference>
<accession>A0A060N607</accession>
<name>A0A060N607_CLOBO</name>
<protein>
    <submittedName>
        <fullName evidence="1">Uncharacterized protein</fullName>
    </submittedName>
</protein>